<feature type="domain" description="HemY N-terminal" evidence="7">
    <location>
        <begin position="27"/>
        <end position="133"/>
    </location>
</feature>
<comment type="subcellular location">
    <subcellularLocation>
        <location evidence="1">Membrane</location>
    </subcellularLocation>
</comment>
<evidence type="ECO:0000313" key="8">
    <source>
        <dbReference type="EMBL" id="AEI04932.1"/>
    </source>
</evidence>
<dbReference type="EMBL" id="CP002826">
    <property type="protein sequence ID" value="AEI04932.1"/>
    <property type="molecule type" value="Genomic_DNA"/>
</dbReference>
<feature type="region of interest" description="Disordered" evidence="5">
    <location>
        <begin position="438"/>
        <end position="461"/>
    </location>
</feature>
<feature type="compositionally biased region" description="Acidic residues" evidence="5">
    <location>
        <begin position="543"/>
        <end position="553"/>
    </location>
</feature>
<evidence type="ECO:0000256" key="3">
    <source>
        <dbReference type="ARBA" id="ARBA00022989"/>
    </source>
</evidence>
<evidence type="ECO:0000256" key="4">
    <source>
        <dbReference type="ARBA" id="ARBA00023136"/>
    </source>
</evidence>
<reference evidence="8 9" key="1">
    <citation type="journal article" date="2011" name="J. Bacteriol.">
        <title>Complete genome sequences of the chemolithoautotrophic Oligotropha carboxidovorans strains OM4 and OM5.</title>
        <authorList>
            <person name="Volland S."/>
            <person name="Rachinger M."/>
            <person name="Strittmatter A."/>
            <person name="Daniel R."/>
            <person name="Gottschalk G."/>
            <person name="Meyer O."/>
        </authorList>
    </citation>
    <scope>NUCLEOTIDE SEQUENCE [LARGE SCALE GENOMIC DNA]</scope>
    <source>
        <strain evidence="9">ATCC 49405 / DSM 1227 / KCTC 32145 / OM5</strain>
    </source>
</reference>
<keyword evidence="4 6" id="KW-0472">Membrane</keyword>
<name>F8BSQ5_AFIC5</name>
<keyword evidence="3 6" id="KW-1133">Transmembrane helix</keyword>
<feature type="region of interest" description="Disordered" evidence="5">
    <location>
        <begin position="491"/>
        <end position="573"/>
    </location>
</feature>
<dbReference type="Proteomes" id="UP000007730">
    <property type="component" value="Chromosome"/>
</dbReference>
<dbReference type="PIRSF" id="PIRSF031802">
    <property type="entry name" value="UCP031802"/>
    <property type="match status" value="1"/>
</dbReference>
<dbReference type="AlphaFoldDB" id="F8BSQ5"/>
<organism evidence="8 9">
    <name type="scientific">Afipia carboxidovorans (strain ATCC 49405 / DSM 1227 / KCTC 32145 / OM5)</name>
    <name type="common">Oligotropha carboxidovorans</name>
    <dbReference type="NCBI Taxonomy" id="504832"/>
    <lineage>
        <taxon>Bacteria</taxon>
        <taxon>Pseudomonadati</taxon>
        <taxon>Pseudomonadota</taxon>
        <taxon>Alphaproteobacteria</taxon>
        <taxon>Hyphomicrobiales</taxon>
        <taxon>Nitrobacteraceae</taxon>
        <taxon>Afipia</taxon>
    </lineage>
</organism>
<keyword evidence="9" id="KW-1185">Reference proteome</keyword>
<dbReference type="KEGG" id="ocg:OCA5_c02010"/>
<dbReference type="eggNOG" id="COG3898">
    <property type="taxonomic scope" value="Bacteria"/>
</dbReference>
<evidence type="ECO:0000256" key="1">
    <source>
        <dbReference type="ARBA" id="ARBA00004370"/>
    </source>
</evidence>
<protein>
    <recommendedName>
        <fullName evidence="7">HemY N-terminal domain-containing protein</fullName>
    </recommendedName>
</protein>
<evidence type="ECO:0000256" key="5">
    <source>
        <dbReference type="SAM" id="MobiDB-lite"/>
    </source>
</evidence>
<dbReference type="Pfam" id="PF07219">
    <property type="entry name" value="HemY_N"/>
    <property type="match status" value="1"/>
</dbReference>
<dbReference type="InterPro" id="IPR011990">
    <property type="entry name" value="TPR-like_helical_dom_sf"/>
</dbReference>
<feature type="compositionally biased region" description="Pro residues" evidence="5">
    <location>
        <begin position="498"/>
        <end position="518"/>
    </location>
</feature>
<feature type="transmembrane region" description="Helical" evidence="6">
    <location>
        <begin position="46"/>
        <end position="67"/>
    </location>
</feature>
<dbReference type="Gene3D" id="1.25.40.10">
    <property type="entry name" value="Tetratricopeptide repeat domain"/>
    <property type="match status" value="1"/>
</dbReference>
<dbReference type="InterPro" id="IPR010817">
    <property type="entry name" value="HemY_N"/>
</dbReference>
<keyword evidence="2 6" id="KW-0812">Transmembrane</keyword>
<dbReference type="STRING" id="504832.OCA5_c02010"/>
<dbReference type="SUPFAM" id="SSF48452">
    <property type="entry name" value="TPR-like"/>
    <property type="match status" value="1"/>
</dbReference>
<sequence>MMARIFFFLILLALAALGAAWVADQGGGLVLSWSGWRIETSLPVAALLGVILLAVALVVWSVVRTFWKAPEGLRRRRREKRAAKARRAITQGLIAVGTGDSFAAQRHAGMATRLAAHDPLALMLQAQTAQLEGDRAGAQRAFRAMAERKDMRLLGLRGLFIEAQRSDDAYTAVAMAEEALKIAPASPWASQAVLGFRCAGSDWDGALALLDTNKAAGLVEPAVYRRERGVLLTARALALEERDRDASRKSAMEAVKLAPQLVPAAVLAAKFYSEDNQVRRAMRVVEAAWVANPHPDLADAYAHVRLGDSARERLSRVEMLAQKTPDHREGRLAVARAAIDAGEFERAREALAPLIDAPTQRVALLMAELERANHDEGRAREWTARAVRAAPDPAWTADGYVSDRWRPVSPVTGRLDAFQWVTPVAALAPERATIEAETPTLPMPPIAIESKPEEKADANPETNLEADVKVDTAPDEAAASPIAEGLPAAAEELDDEVPAPPPPTPIRPEMVAPPPVFRPRPAGETRSQPPTVIPLVRAPDDPGVPEDDFSDDPEGGHDRQPGGWRGFVARLGG</sequence>
<dbReference type="HOGENOM" id="CLU_028454_0_0_5"/>
<gene>
    <name evidence="8" type="ordered locus">OCA5_c02010</name>
</gene>
<evidence type="ECO:0000313" key="9">
    <source>
        <dbReference type="Proteomes" id="UP000007730"/>
    </source>
</evidence>
<dbReference type="InterPro" id="IPR016982">
    <property type="entry name" value="Mms48"/>
</dbReference>
<accession>F8BSQ5</accession>
<dbReference type="PATRIC" id="fig|504832.7.peg.213"/>
<evidence type="ECO:0000256" key="2">
    <source>
        <dbReference type="ARBA" id="ARBA00022692"/>
    </source>
</evidence>
<dbReference type="GO" id="GO:0016020">
    <property type="term" value="C:membrane"/>
    <property type="evidence" value="ECO:0007669"/>
    <property type="project" value="UniProtKB-SubCell"/>
</dbReference>
<evidence type="ECO:0000259" key="7">
    <source>
        <dbReference type="Pfam" id="PF07219"/>
    </source>
</evidence>
<proteinExistence type="predicted"/>
<evidence type="ECO:0000256" key="6">
    <source>
        <dbReference type="SAM" id="Phobius"/>
    </source>
</evidence>